<dbReference type="PANTHER" id="PTHR34194">
    <property type="entry name" value="F14J8.16 PROTEIN"/>
    <property type="match status" value="1"/>
</dbReference>
<accession>A0AAV5CVM8</accession>
<name>A0AAV5CVM8_ELECO</name>
<evidence type="ECO:0000313" key="3">
    <source>
        <dbReference type="Proteomes" id="UP001054889"/>
    </source>
</evidence>
<proteinExistence type="predicted"/>
<keyword evidence="3" id="KW-1185">Reference proteome</keyword>
<feature type="compositionally biased region" description="Basic and acidic residues" evidence="1">
    <location>
        <begin position="334"/>
        <end position="374"/>
    </location>
</feature>
<sequence>MSPPPPPPPKPYSFDTAGLSAEQIAAIDPDYLRFLRHVRLEAGAYVMEIPSSDGVSPPQVVRYEEEEPLPAPNGAEARVEGSVRRDALSPTEMEPSAAAEVASGASLLPVDVEEKEPLIGQNAVASDDEDLHAHSPVENDSPAAAAEVPSGASPPPVDVEKEEEPLTGQNAAASHDGSENGEMDSSAAAIVSSSVAPLPVEMGSLVAAEVPSGAALLPDVAQVVAPATSPNDGIGCGARLVEADEMTPSAPEPAWYDSDIDESYRRFLEHYSMEMNHGASTFQMGNVLASLEEAQSADNNEQHEMDEENEQEGQEEEQAEEELEEGHEEEEQTDNEKERNKEEQKDMQGEEGEDERREKTVKGMVKEDKSDDNNKEIEDVVGSLLLLKNIEGVQMEDVVKEDRSEDDNKEIEDVVLSHLLLKNTKGIQVNAEEEPLTVSVMKTPDPQILNMEATTSQQHKTMPHNALGHQVLSHYKRMKDPPSGGAVYL</sequence>
<feature type="compositionally biased region" description="Basic and acidic residues" evidence="1">
    <location>
        <begin position="77"/>
        <end position="87"/>
    </location>
</feature>
<dbReference type="EMBL" id="BQKI01000009">
    <property type="protein sequence ID" value="GJN02206.1"/>
    <property type="molecule type" value="Genomic_DNA"/>
</dbReference>
<dbReference type="PANTHER" id="PTHR34194:SF2">
    <property type="entry name" value="F14J8.16 PROTEIN"/>
    <property type="match status" value="1"/>
</dbReference>
<evidence type="ECO:0000256" key="1">
    <source>
        <dbReference type="SAM" id="MobiDB-lite"/>
    </source>
</evidence>
<gene>
    <name evidence="2" type="primary">ga19532</name>
    <name evidence="2" type="ORF">PR202_ga19532</name>
</gene>
<reference evidence="2" key="1">
    <citation type="journal article" date="2018" name="DNA Res.">
        <title>Multiple hybrid de novo genome assembly of finger millet, an orphan allotetraploid crop.</title>
        <authorList>
            <person name="Hatakeyama M."/>
            <person name="Aluri S."/>
            <person name="Balachadran M.T."/>
            <person name="Sivarajan S.R."/>
            <person name="Patrignani A."/>
            <person name="Gruter S."/>
            <person name="Poveda L."/>
            <person name="Shimizu-Inatsugi R."/>
            <person name="Baeten J."/>
            <person name="Francoijs K.J."/>
            <person name="Nataraja K.N."/>
            <person name="Reddy Y.A.N."/>
            <person name="Phadnis S."/>
            <person name="Ravikumar R.L."/>
            <person name="Schlapbach R."/>
            <person name="Sreeman S.M."/>
            <person name="Shimizu K.K."/>
        </authorList>
    </citation>
    <scope>NUCLEOTIDE SEQUENCE</scope>
</reference>
<dbReference type="AlphaFoldDB" id="A0AAV5CVM8"/>
<reference evidence="2" key="2">
    <citation type="submission" date="2021-12" db="EMBL/GenBank/DDBJ databases">
        <title>Resequencing data analysis of finger millet.</title>
        <authorList>
            <person name="Hatakeyama M."/>
            <person name="Aluri S."/>
            <person name="Balachadran M.T."/>
            <person name="Sivarajan S.R."/>
            <person name="Poveda L."/>
            <person name="Shimizu-Inatsugi R."/>
            <person name="Schlapbach R."/>
            <person name="Sreeman S.M."/>
            <person name="Shimizu K.K."/>
        </authorList>
    </citation>
    <scope>NUCLEOTIDE SEQUENCE</scope>
</reference>
<organism evidence="2 3">
    <name type="scientific">Eleusine coracana subsp. coracana</name>
    <dbReference type="NCBI Taxonomy" id="191504"/>
    <lineage>
        <taxon>Eukaryota</taxon>
        <taxon>Viridiplantae</taxon>
        <taxon>Streptophyta</taxon>
        <taxon>Embryophyta</taxon>
        <taxon>Tracheophyta</taxon>
        <taxon>Spermatophyta</taxon>
        <taxon>Magnoliopsida</taxon>
        <taxon>Liliopsida</taxon>
        <taxon>Poales</taxon>
        <taxon>Poaceae</taxon>
        <taxon>PACMAD clade</taxon>
        <taxon>Chloridoideae</taxon>
        <taxon>Cynodonteae</taxon>
        <taxon>Eleusininae</taxon>
        <taxon>Eleusine</taxon>
    </lineage>
</organism>
<feature type="region of interest" description="Disordered" evidence="1">
    <location>
        <begin position="64"/>
        <end position="185"/>
    </location>
</feature>
<evidence type="ECO:0000313" key="2">
    <source>
        <dbReference type="EMBL" id="GJN02206.1"/>
    </source>
</evidence>
<feature type="compositionally biased region" description="Acidic residues" evidence="1">
    <location>
        <begin position="304"/>
        <end position="333"/>
    </location>
</feature>
<protein>
    <submittedName>
        <fullName evidence="2">Uncharacterized protein</fullName>
    </submittedName>
</protein>
<comment type="caution">
    <text evidence="2">The sequence shown here is derived from an EMBL/GenBank/DDBJ whole genome shotgun (WGS) entry which is preliminary data.</text>
</comment>
<feature type="region of interest" description="Disordered" evidence="1">
    <location>
        <begin position="295"/>
        <end position="374"/>
    </location>
</feature>
<dbReference type="Proteomes" id="UP001054889">
    <property type="component" value="Unassembled WGS sequence"/>
</dbReference>